<dbReference type="GO" id="GO:0052689">
    <property type="term" value="F:carboxylic ester hydrolase activity"/>
    <property type="evidence" value="ECO:0007669"/>
    <property type="project" value="InterPro"/>
</dbReference>
<dbReference type="PANTHER" id="PTHR43689:SF8">
    <property type="entry name" value="ALPHA_BETA-HYDROLASES SUPERFAMILY PROTEIN"/>
    <property type="match status" value="1"/>
</dbReference>
<dbReference type="InterPro" id="IPR029058">
    <property type="entry name" value="AB_hydrolase_fold"/>
</dbReference>
<evidence type="ECO:0000313" key="4">
    <source>
        <dbReference type="Proteomes" id="UP000050867"/>
    </source>
</evidence>
<dbReference type="Proteomes" id="UP000050867">
    <property type="component" value="Unassembled WGS sequence"/>
</dbReference>
<keyword evidence="4" id="KW-1185">Reference proteome</keyword>
<dbReference type="eggNOG" id="COG1647">
    <property type="taxonomic scope" value="Bacteria"/>
</dbReference>
<evidence type="ECO:0000259" key="2">
    <source>
        <dbReference type="Pfam" id="PF12697"/>
    </source>
</evidence>
<gene>
    <name evidence="3" type="ORF">AQ490_12220</name>
</gene>
<organism evidence="3 4">
    <name type="scientific">Wenjunlia vitaminophila</name>
    <name type="common">Streptomyces vitaminophilus</name>
    <dbReference type="NCBI Taxonomy" id="76728"/>
    <lineage>
        <taxon>Bacteria</taxon>
        <taxon>Bacillati</taxon>
        <taxon>Actinomycetota</taxon>
        <taxon>Actinomycetes</taxon>
        <taxon>Kitasatosporales</taxon>
        <taxon>Streptomycetaceae</taxon>
        <taxon>Wenjunlia</taxon>
    </lineage>
</organism>
<dbReference type="STRING" id="76728.AQ490_12220"/>
<dbReference type="PIRSF" id="PIRSF017388">
    <property type="entry name" value="Esterase_lipase"/>
    <property type="match status" value="1"/>
</dbReference>
<feature type="domain" description="AB hydrolase-1" evidence="2">
    <location>
        <begin position="19"/>
        <end position="234"/>
    </location>
</feature>
<dbReference type="Gene3D" id="3.40.50.1820">
    <property type="entry name" value="alpha/beta hydrolase"/>
    <property type="match status" value="1"/>
</dbReference>
<dbReference type="InterPro" id="IPR000073">
    <property type="entry name" value="AB_hydrolase_1"/>
</dbReference>
<dbReference type="SUPFAM" id="SSF53474">
    <property type="entry name" value="alpha/beta-Hydrolases"/>
    <property type="match status" value="1"/>
</dbReference>
<dbReference type="AlphaFoldDB" id="A0A0T6LKR2"/>
<dbReference type="EMBL" id="LLZU01000039">
    <property type="protein sequence ID" value="KRV46630.1"/>
    <property type="molecule type" value="Genomic_DNA"/>
</dbReference>
<dbReference type="OrthoDB" id="8680283at2"/>
<protein>
    <recommendedName>
        <fullName evidence="2">AB hydrolase-1 domain-containing protein</fullName>
    </recommendedName>
</protein>
<dbReference type="InterPro" id="IPR012354">
    <property type="entry name" value="Esterase_lipase"/>
</dbReference>
<evidence type="ECO:0000313" key="3">
    <source>
        <dbReference type="EMBL" id="KRV46630.1"/>
    </source>
</evidence>
<comment type="caution">
    <text evidence="3">The sequence shown here is derived from an EMBL/GenBank/DDBJ whole genome shotgun (WGS) entry which is preliminary data.</text>
</comment>
<feature type="active site" description="Charge relay system" evidence="1">
    <location>
        <position position="228"/>
    </location>
</feature>
<sequence length="261" mass="27581">MSDEPDGTRPAPTRPGAAVVLLHGFGTGPGIWRHVEPRLREQGYRTFTPRLPGHGTVPPALAEVHWSDWASATERALARARDECPTVFVVGHSLGATLALHAAASERPPDAAVLMAPSIRISVRDRLTLAGYALARRDTVPWRRIGLNGPPSGARGNSPAARGMPVSALCTNLRLKAAVAAAARRVHCPVAIIGGAEDPLVPAAELRRVEARLRSAATSLHVLPRSGHAVPLAADREEACRLTLAFLAAVPRRAPAAPTRP</sequence>
<feature type="active site" description="Nucleophile" evidence="1">
    <location>
        <position position="93"/>
    </location>
</feature>
<feature type="active site" description="Charge relay system" evidence="1">
    <location>
        <position position="198"/>
    </location>
</feature>
<accession>A0A0T6LKR2</accession>
<dbReference type="RefSeq" id="WP_018382421.1">
    <property type="nucleotide sequence ID" value="NZ_LLZU01000039.1"/>
</dbReference>
<evidence type="ECO:0000256" key="1">
    <source>
        <dbReference type="PIRSR" id="PIRSR017388-1"/>
    </source>
</evidence>
<dbReference type="Pfam" id="PF12697">
    <property type="entry name" value="Abhydrolase_6"/>
    <property type="match status" value="1"/>
</dbReference>
<proteinExistence type="predicted"/>
<dbReference type="PANTHER" id="PTHR43689">
    <property type="entry name" value="HYDROLASE"/>
    <property type="match status" value="1"/>
</dbReference>
<reference evidence="3 4" key="1">
    <citation type="submission" date="2015-10" db="EMBL/GenBank/DDBJ databases">
        <title>Draft genome sequence of pyrrolomycin-producing Streptomyces vitaminophilus.</title>
        <authorList>
            <person name="Graham D.E."/>
            <person name="Mahan K.M."/>
            <person name="Klingeman D.M."/>
            <person name="Hettich R.L."/>
            <person name="Parry R.J."/>
        </authorList>
    </citation>
    <scope>NUCLEOTIDE SEQUENCE [LARGE SCALE GENOMIC DNA]</scope>
    <source>
        <strain evidence="3 4">ATCC 31673</strain>
    </source>
</reference>
<name>A0A0T6LKR2_WENVI</name>